<dbReference type="AlphaFoldDB" id="B4VLV2"/>
<gene>
    <name evidence="2" type="ORF">MC7420_523</name>
</gene>
<evidence type="ECO:0000313" key="3">
    <source>
        <dbReference type="Proteomes" id="UP000003835"/>
    </source>
</evidence>
<evidence type="ECO:0000256" key="1">
    <source>
        <dbReference type="SAM" id="Phobius"/>
    </source>
</evidence>
<feature type="transmembrane region" description="Helical" evidence="1">
    <location>
        <begin position="25"/>
        <end position="44"/>
    </location>
</feature>
<name>B4VLV2_9CYAN</name>
<keyword evidence="1" id="KW-0472">Membrane</keyword>
<sequence length="47" mass="5023">MAEKFVEASPSDARSAKSGYAIGRLPYFPTWVMMLAAIGIPAFSGDN</sequence>
<keyword evidence="3" id="KW-1185">Reference proteome</keyword>
<reference evidence="2 3" key="1">
    <citation type="submission" date="2008-07" db="EMBL/GenBank/DDBJ databases">
        <authorList>
            <person name="Tandeau de Marsac N."/>
            <person name="Ferriera S."/>
            <person name="Johnson J."/>
            <person name="Kravitz S."/>
            <person name="Beeson K."/>
            <person name="Sutton G."/>
            <person name="Rogers Y.-H."/>
            <person name="Friedman R."/>
            <person name="Frazier M."/>
            <person name="Venter J.C."/>
        </authorList>
    </citation>
    <scope>NUCLEOTIDE SEQUENCE [LARGE SCALE GENOMIC DNA]</scope>
    <source>
        <strain evidence="2 3">PCC 7420</strain>
    </source>
</reference>
<evidence type="ECO:0000313" key="2">
    <source>
        <dbReference type="EMBL" id="EDX77386.1"/>
    </source>
</evidence>
<proteinExistence type="predicted"/>
<organism evidence="2 3">
    <name type="scientific">Coleofasciculus chthonoplastes PCC 7420</name>
    <dbReference type="NCBI Taxonomy" id="118168"/>
    <lineage>
        <taxon>Bacteria</taxon>
        <taxon>Bacillati</taxon>
        <taxon>Cyanobacteriota</taxon>
        <taxon>Cyanophyceae</taxon>
        <taxon>Coleofasciculales</taxon>
        <taxon>Coleofasciculaceae</taxon>
        <taxon>Coleofasciculus</taxon>
    </lineage>
</organism>
<dbReference type="EMBL" id="DS989844">
    <property type="protein sequence ID" value="EDX77386.1"/>
    <property type="molecule type" value="Genomic_DNA"/>
</dbReference>
<protein>
    <submittedName>
        <fullName evidence="2">Uncharacterized protein</fullName>
    </submittedName>
</protein>
<accession>B4VLV2</accession>
<dbReference type="HOGENOM" id="CLU_3166787_0_0_3"/>
<dbReference type="Proteomes" id="UP000003835">
    <property type="component" value="Unassembled WGS sequence"/>
</dbReference>
<keyword evidence="1" id="KW-0812">Transmembrane</keyword>
<dbReference type="STRING" id="118168.MC7420_523"/>
<keyword evidence="1" id="KW-1133">Transmembrane helix</keyword>
<dbReference type="RefSeq" id="WP_006099496.1">
    <property type="nucleotide sequence ID" value="NZ_DS989844.1"/>
</dbReference>